<comment type="caution">
    <text evidence="8">The sequence shown here is derived from an EMBL/GenBank/DDBJ whole genome shotgun (WGS) entry which is preliminary data.</text>
</comment>
<keyword evidence="5 7" id="KW-0503">Monooxygenase</keyword>
<dbReference type="Pfam" id="PF00067">
    <property type="entry name" value="p450"/>
    <property type="match status" value="1"/>
</dbReference>
<organism evidence="8 9">
    <name type="scientific">Camellia sinensis</name>
    <name type="common">Tea plant</name>
    <name type="synonym">Thea sinensis</name>
    <dbReference type="NCBI Taxonomy" id="4442"/>
    <lineage>
        <taxon>Eukaryota</taxon>
        <taxon>Viridiplantae</taxon>
        <taxon>Streptophyta</taxon>
        <taxon>Embryophyta</taxon>
        <taxon>Tracheophyta</taxon>
        <taxon>Spermatophyta</taxon>
        <taxon>Magnoliopsida</taxon>
        <taxon>eudicotyledons</taxon>
        <taxon>Gunneridae</taxon>
        <taxon>Pentapetalae</taxon>
        <taxon>asterids</taxon>
        <taxon>Ericales</taxon>
        <taxon>Theaceae</taxon>
        <taxon>Camellia</taxon>
    </lineage>
</organism>
<keyword evidence="2 6" id="KW-0479">Metal-binding</keyword>
<proteinExistence type="inferred from homology"/>
<evidence type="ECO:0000256" key="1">
    <source>
        <dbReference type="ARBA" id="ARBA00022617"/>
    </source>
</evidence>
<dbReference type="PANTHER" id="PTHR47947">
    <property type="entry name" value="CYTOCHROME P450 82C3-RELATED"/>
    <property type="match status" value="1"/>
</dbReference>
<sequence>MVEMKQWFADLTLNVVVRMVAGKRYFRSDSDGGDNEEEARRCTKAFRDFFKYLGLFLVSDALPFLRWLDLGGHEKAMKELRRKWTVLWGDGWWSTVGREIPGESNGEQDFMGVMLSTLEDTDLAGYNVDVINKATCKFSSSGPGSLDWTGVVEIRGLVTHFMGLITGGADTIAVMLTWALSLLMNNSHVLKKAQEELDIHIGKERQMDESDIGELVYLHAIVKETLRLYPAGPLSGPREFTEDCIIGGYHVSKGTRLTLNLWKLQRDPTIWPEPSDFRPERFVTSHKDVDVKGQHLELIPFGAGRRVCPGTLFGIQMLHLVLARLLHGIELSTPSNALIDMTESTGLTNLKVTPFEVLVTPRLSPNLY</sequence>
<evidence type="ECO:0000256" key="3">
    <source>
        <dbReference type="ARBA" id="ARBA00023002"/>
    </source>
</evidence>
<evidence type="ECO:0000256" key="7">
    <source>
        <dbReference type="RuleBase" id="RU000461"/>
    </source>
</evidence>
<dbReference type="EMBL" id="JACBKZ010000003">
    <property type="protein sequence ID" value="KAF5955688.1"/>
    <property type="molecule type" value="Genomic_DNA"/>
</dbReference>
<dbReference type="InterPro" id="IPR001128">
    <property type="entry name" value="Cyt_P450"/>
</dbReference>
<dbReference type="PRINTS" id="PR00463">
    <property type="entry name" value="EP450I"/>
</dbReference>
<dbReference type="GO" id="GO:0004497">
    <property type="term" value="F:monooxygenase activity"/>
    <property type="evidence" value="ECO:0007669"/>
    <property type="project" value="UniProtKB-KW"/>
</dbReference>
<dbReference type="Gene3D" id="1.10.630.10">
    <property type="entry name" value="Cytochrome P450"/>
    <property type="match status" value="1"/>
</dbReference>
<reference evidence="8 9" key="2">
    <citation type="submission" date="2020-07" db="EMBL/GenBank/DDBJ databases">
        <title>Genome assembly of wild tea tree DASZ reveals pedigree and selection history of tea varieties.</title>
        <authorList>
            <person name="Zhang W."/>
        </authorList>
    </citation>
    <scope>NUCLEOTIDE SEQUENCE [LARGE SCALE GENOMIC DNA]</scope>
    <source>
        <strain evidence="9">cv. G240</strain>
        <tissue evidence="8">Leaf</tissue>
    </source>
</reference>
<reference evidence="9" key="1">
    <citation type="journal article" date="2020" name="Nat. Commun.">
        <title>Genome assembly of wild tea tree DASZ reveals pedigree and selection history of tea varieties.</title>
        <authorList>
            <person name="Zhang W."/>
            <person name="Zhang Y."/>
            <person name="Qiu H."/>
            <person name="Guo Y."/>
            <person name="Wan H."/>
            <person name="Zhang X."/>
            <person name="Scossa F."/>
            <person name="Alseekh S."/>
            <person name="Zhang Q."/>
            <person name="Wang P."/>
            <person name="Xu L."/>
            <person name="Schmidt M.H."/>
            <person name="Jia X."/>
            <person name="Li D."/>
            <person name="Zhu A."/>
            <person name="Guo F."/>
            <person name="Chen W."/>
            <person name="Ni D."/>
            <person name="Usadel B."/>
            <person name="Fernie A.R."/>
            <person name="Wen W."/>
        </authorList>
    </citation>
    <scope>NUCLEOTIDE SEQUENCE [LARGE SCALE GENOMIC DNA]</scope>
    <source>
        <strain evidence="9">cv. G240</strain>
    </source>
</reference>
<dbReference type="InterPro" id="IPR017972">
    <property type="entry name" value="Cyt_P450_CS"/>
</dbReference>
<feature type="binding site" description="axial binding residue" evidence="6">
    <location>
        <position position="308"/>
    </location>
    <ligand>
        <name>heme</name>
        <dbReference type="ChEBI" id="CHEBI:30413"/>
    </ligand>
    <ligandPart>
        <name>Fe</name>
        <dbReference type="ChEBI" id="CHEBI:18248"/>
    </ligandPart>
</feature>
<gene>
    <name evidence="8" type="ORF">HYC85_008544</name>
</gene>
<dbReference type="Proteomes" id="UP000593564">
    <property type="component" value="Unassembled WGS sequence"/>
</dbReference>
<evidence type="ECO:0000313" key="8">
    <source>
        <dbReference type="EMBL" id="KAF5955688.1"/>
    </source>
</evidence>
<evidence type="ECO:0000256" key="4">
    <source>
        <dbReference type="ARBA" id="ARBA00023004"/>
    </source>
</evidence>
<dbReference type="GO" id="GO:0016705">
    <property type="term" value="F:oxidoreductase activity, acting on paired donors, with incorporation or reduction of molecular oxygen"/>
    <property type="evidence" value="ECO:0007669"/>
    <property type="project" value="InterPro"/>
</dbReference>
<dbReference type="PRINTS" id="PR00385">
    <property type="entry name" value="P450"/>
</dbReference>
<evidence type="ECO:0000256" key="6">
    <source>
        <dbReference type="PIRSR" id="PIRSR602401-1"/>
    </source>
</evidence>
<evidence type="ECO:0000256" key="5">
    <source>
        <dbReference type="ARBA" id="ARBA00023033"/>
    </source>
</evidence>
<dbReference type="InterPro" id="IPR036396">
    <property type="entry name" value="Cyt_P450_sf"/>
</dbReference>
<protein>
    <submittedName>
        <fullName evidence="8">Uncharacterized protein</fullName>
    </submittedName>
</protein>
<dbReference type="PANTHER" id="PTHR47947:SF39">
    <property type="entry name" value="CYTOCHROME P450"/>
    <property type="match status" value="1"/>
</dbReference>
<dbReference type="PROSITE" id="PS00086">
    <property type="entry name" value="CYTOCHROME_P450"/>
    <property type="match status" value="1"/>
</dbReference>
<keyword evidence="3 7" id="KW-0560">Oxidoreductase</keyword>
<comment type="cofactor">
    <cofactor evidence="6">
        <name>heme</name>
        <dbReference type="ChEBI" id="CHEBI:30413"/>
    </cofactor>
</comment>
<dbReference type="SUPFAM" id="SSF48264">
    <property type="entry name" value="Cytochrome P450"/>
    <property type="match status" value="1"/>
</dbReference>
<comment type="similarity">
    <text evidence="7">Belongs to the cytochrome P450 family.</text>
</comment>
<dbReference type="InterPro" id="IPR002401">
    <property type="entry name" value="Cyt_P450_E_grp-I"/>
</dbReference>
<keyword evidence="4 6" id="KW-0408">Iron</keyword>
<evidence type="ECO:0000256" key="2">
    <source>
        <dbReference type="ARBA" id="ARBA00022723"/>
    </source>
</evidence>
<evidence type="ECO:0000313" key="9">
    <source>
        <dbReference type="Proteomes" id="UP000593564"/>
    </source>
</evidence>
<dbReference type="AlphaFoldDB" id="A0A7J7HUN5"/>
<dbReference type="InterPro" id="IPR050651">
    <property type="entry name" value="Plant_Cytochrome_P450_Monoox"/>
</dbReference>
<accession>A0A7J7HUN5</accession>
<keyword evidence="1 6" id="KW-0349">Heme</keyword>
<keyword evidence="9" id="KW-1185">Reference proteome</keyword>
<dbReference type="GO" id="GO:0020037">
    <property type="term" value="F:heme binding"/>
    <property type="evidence" value="ECO:0007669"/>
    <property type="project" value="InterPro"/>
</dbReference>
<dbReference type="GO" id="GO:0005506">
    <property type="term" value="F:iron ion binding"/>
    <property type="evidence" value="ECO:0007669"/>
    <property type="project" value="InterPro"/>
</dbReference>
<name>A0A7J7HUN5_CAMSI</name>